<evidence type="ECO:0000313" key="1">
    <source>
        <dbReference type="EMBL" id="AYV84498.1"/>
    </source>
</evidence>
<gene>
    <name evidence="1" type="ORF">Hyperionvirus27_18</name>
</gene>
<organism evidence="1">
    <name type="scientific">Hyperionvirus sp</name>
    <dbReference type="NCBI Taxonomy" id="2487770"/>
    <lineage>
        <taxon>Viruses</taxon>
        <taxon>Varidnaviria</taxon>
        <taxon>Bamfordvirae</taxon>
        <taxon>Nucleocytoviricota</taxon>
        <taxon>Megaviricetes</taxon>
        <taxon>Imitervirales</taxon>
        <taxon>Mimiviridae</taxon>
        <taxon>Klosneuvirinae</taxon>
    </lineage>
</organism>
<sequence>MAARILPFLRRTIPYKKITIAIAAPIAAGAIIYRCNRHIRPYMPLEQKLFDFDKKRNNLNGKYYVCAEASKANKTEQTYSSNKITKSSSLDGKSVFEYTYEKSGPDNIQLTHYNKLLCKKLVYADDGQKKNESIYKYNSSNELTEEMQIEYVFAYVGGDEGHIQSRRITQMKKGLKDGVEEFYDAKGECYKAIIWESGKMKDTLNFASLVL</sequence>
<protein>
    <submittedName>
        <fullName evidence="1">Uncharacterized protein</fullName>
    </submittedName>
</protein>
<reference evidence="1" key="1">
    <citation type="submission" date="2018-10" db="EMBL/GenBank/DDBJ databases">
        <title>Hidden diversity of soil giant viruses.</title>
        <authorList>
            <person name="Schulz F."/>
            <person name="Alteio L."/>
            <person name="Goudeau D."/>
            <person name="Ryan E.M."/>
            <person name="Malmstrom R.R."/>
            <person name="Blanchard J."/>
            <person name="Woyke T."/>
        </authorList>
    </citation>
    <scope>NUCLEOTIDE SEQUENCE</scope>
    <source>
        <strain evidence="1">HYV1</strain>
    </source>
</reference>
<proteinExistence type="predicted"/>
<name>A0A3G5AB87_9VIRU</name>
<accession>A0A3G5AB87</accession>
<dbReference type="EMBL" id="MK072409">
    <property type="protein sequence ID" value="AYV84498.1"/>
    <property type="molecule type" value="Genomic_DNA"/>
</dbReference>